<reference evidence="3" key="1">
    <citation type="journal article" date="2014" name="Int. J. Syst. Evol. Microbiol.">
        <title>Complete genome sequence of Corynebacterium casei LMG S-19264T (=DSM 44701T), isolated from a smear-ripened cheese.</title>
        <authorList>
            <consortium name="US DOE Joint Genome Institute (JGI-PGF)"/>
            <person name="Walter F."/>
            <person name="Albersmeier A."/>
            <person name="Kalinowski J."/>
            <person name="Ruckert C."/>
        </authorList>
    </citation>
    <scope>NUCLEOTIDE SEQUENCE</scope>
    <source>
        <strain evidence="3">CCM 7897</strain>
    </source>
</reference>
<organism evidence="3 4">
    <name type="scientific">Azorhizobium oxalatiphilum</name>
    <dbReference type="NCBI Taxonomy" id="980631"/>
    <lineage>
        <taxon>Bacteria</taxon>
        <taxon>Pseudomonadati</taxon>
        <taxon>Pseudomonadota</taxon>
        <taxon>Alphaproteobacteria</taxon>
        <taxon>Hyphomicrobiales</taxon>
        <taxon>Xanthobacteraceae</taxon>
        <taxon>Azorhizobium</taxon>
    </lineage>
</organism>
<dbReference type="AlphaFoldDB" id="A0A917CIS3"/>
<evidence type="ECO:0000256" key="2">
    <source>
        <dbReference type="SAM" id="SignalP"/>
    </source>
</evidence>
<name>A0A917CIS3_9HYPH</name>
<keyword evidence="4" id="KW-1185">Reference proteome</keyword>
<reference evidence="3" key="2">
    <citation type="submission" date="2020-09" db="EMBL/GenBank/DDBJ databases">
        <authorList>
            <person name="Sun Q."/>
            <person name="Sedlacek I."/>
        </authorList>
    </citation>
    <scope>NUCLEOTIDE SEQUENCE</scope>
    <source>
        <strain evidence="3">CCM 7897</strain>
    </source>
</reference>
<comment type="caution">
    <text evidence="3">The sequence shown here is derived from an EMBL/GenBank/DDBJ whole genome shotgun (WGS) entry which is preliminary data.</text>
</comment>
<sequence>MRLVLSLAVLLALPATPLLAAERGVTFAPPGGGGGYNGYPGGNWNSGGGAPQPCLGCNGGGQWHGGGNNQPPVFVQPYVDVPITNGQPQGPMPPGAPRIPPDQVQAIVGSAGYAQVTPPKFSQGYYYVYAQSAEGRVLLAVDAYSGQVVSSRPAPSTPRPPVVESGSLIGSGSLVGTPPPTVPRGPLAPDPNNPDGE</sequence>
<feature type="compositionally biased region" description="Low complexity" evidence="1">
    <location>
        <begin position="162"/>
        <end position="176"/>
    </location>
</feature>
<evidence type="ECO:0000313" key="3">
    <source>
        <dbReference type="EMBL" id="GGF88066.1"/>
    </source>
</evidence>
<keyword evidence="2" id="KW-0732">Signal</keyword>
<feature type="compositionally biased region" description="Pro residues" evidence="1">
    <location>
        <begin position="177"/>
        <end position="197"/>
    </location>
</feature>
<feature type="signal peptide" evidence="2">
    <location>
        <begin position="1"/>
        <end position="20"/>
    </location>
</feature>
<gene>
    <name evidence="3" type="ORF">GCM10007301_55010</name>
</gene>
<feature type="chain" id="PRO_5037816155" description="PepSY domain-containing protein" evidence="2">
    <location>
        <begin position="21"/>
        <end position="197"/>
    </location>
</feature>
<dbReference type="Proteomes" id="UP000606044">
    <property type="component" value="Unassembled WGS sequence"/>
</dbReference>
<proteinExistence type="predicted"/>
<feature type="region of interest" description="Disordered" evidence="1">
    <location>
        <begin position="149"/>
        <end position="197"/>
    </location>
</feature>
<dbReference type="EMBL" id="BMCT01000012">
    <property type="protein sequence ID" value="GGF88066.1"/>
    <property type="molecule type" value="Genomic_DNA"/>
</dbReference>
<evidence type="ECO:0000313" key="4">
    <source>
        <dbReference type="Proteomes" id="UP000606044"/>
    </source>
</evidence>
<protein>
    <recommendedName>
        <fullName evidence="5">PepSY domain-containing protein</fullName>
    </recommendedName>
</protein>
<accession>A0A917CIS3</accession>
<evidence type="ECO:0000256" key="1">
    <source>
        <dbReference type="SAM" id="MobiDB-lite"/>
    </source>
</evidence>
<evidence type="ECO:0008006" key="5">
    <source>
        <dbReference type="Google" id="ProtNLM"/>
    </source>
</evidence>